<organism evidence="2 3">
    <name type="scientific">Mucuna pruriens</name>
    <name type="common">Velvet bean</name>
    <name type="synonym">Dolichos pruriens</name>
    <dbReference type="NCBI Taxonomy" id="157652"/>
    <lineage>
        <taxon>Eukaryota</taxon>
        <taxon>Viridiplantae</taxon>
        <taxon>Streptophyta</taxon>
        <taxon>Embryophyta</taxon>
        <taxon>Tracheophyta</taxon>
        <taxon>Spermatophyta</taxon>
        <taxon>Magnoliopsida</taxon>
        <taxon>eudicotyledons</taxon>
        <taxon>Gunneridae</taxon>
        <taxon>Pentapetalae</taxon>
        <taxon>rosids</taxon>
        <taxon>fabids</taxon>
        <taxon>Fabales</taxon>
        <taxon>Fabaceae</taxon>
        <taxon>Papilionoideae</taxon>
        <taxon>50 kb inversion clade</taxon>
        <taxon>NPAAA clade</taxon>
        <taxon>indigoferoid/millettioid clade</taxon>
        <taxon>Phaseoleae</taxon>
        <taxon>Mucuna</taxon>
    </lineage>
</organism>
<dbReference type="PANTHER" id="PTHR48475">
    <property type="entry name" value="RIBONUCLEASE H"/>
    <property type="match status" value="1"/>
</dbReference>
<dbReference type="EMBL" id="QJKJ01000636">
    <property type="protein sequence ID" value="RDY11459.1"/>
    <property type="molecule type" value="Genomic_DNA"/>
</dbReference>
<dbReference type="PANTHER" id="PTHR48475:SF1">
    <property type="entry name" value="RNASE H TYPE-1 DOMAIN-CONTAINING PROTEIN"/>
    <property type="match status" value="1"/>
</dbReference>
<name>A0A371I8U6_MUCPR</name>
<keyword evidence="3" id="KW-1185">Reference proteome</keyword>
<dbReference type="InterPro" id="IPR036397">
    <property type="entry name" value="RNaseH_sf"/>
</dbReference>
<comment type="caution">
    <text evidence="2">The sequence shown here is derived from an EMBL/GenBank/DDBJ whole genome shotgun (WGS) entry which is preliminary data.</text>
</comment>
<reference evidence="2" key="1">
    <citation type="submission" date="2018-05" db="EMBL/GenBank/DDBJ databases">
        <title>Draft genome of Mucuna pruriens seed.</title>
        <authorList>
            <person name="Nnadi N.E."/>
            <person name="Vos R."/>
            <person name="Hasami M.H."/>
            <person name="Devisetty U.K."/>
            <person name="Aguiy J.C."/>
        </authorList>
    </citation>
    <scope>NUCLEOTIDE SEQUENCE [LARGE SCALE GENOMIC DNA]</scope>
    <source>
        <strain evidence="2">JCA_2017</strain>
    </source>
</reference>
<dbReference type="InterPro" id="IPR001584">
    <property type="entry name" value="Integrase_cat-core"/>
</dbReference>
<accession>A0A371I8U6</accession>
<dbReference type="OrthoDB" id="1432876at2759"/>
<gene>
    <name evidence="2" type="ORF">CR513_03865</name>
</gene>
<dbReference type="GO" id="GO:0015074">
    <property type="term" value="P:DNA integration"/>
    <property type="evidence" value="ECO:0007669"/>
    <property type="project" value="InterPro"/>
</dbReference>
<dbReference type="Proteomes" id="UP000257109">
    <property type="component" value="Unassembled WGS sequence"/>
</dbReference>
<dbReference type="AlphaFoldDB" id="A0A371I8U6"/>
<proteinExistence type="predicted"/>
<sequence>MDKIEPWFADIFHFLIASTFPQEASKSYKYKIQSDANYFVWDDPYLWRFYSDKIIRKCIPDHKIQLVLQFCHSAFGGGYYGSSQMAQKVLDCGFGVLKTLVSDQGSHFYNKTMSTLLKKYGVVHQVATAYHPQTNNQAEVFNREITKLLQKMANPSRNDWNRLLEDTLSNSIRNISLSNSLRFHISVGVIPQGIARGRIWRTKLQFGPYRLIFSVSIVQLRLSSSPLDHPSRYRVITSGAELEEVENNWFHLINHVRQHGATVGEHGRRGTMCSTVVGRSRRVGTQHFETAQMFHELLIL</sequence>
<evidence type="ECO:0000259" key="1">
    <source>
        <dbReference type="PROSITE" id="PS50994"/>
    </source>
</evidence>
<dbReference type="SUPFAM" id="SSF53098">
    <property type="entry name" value="Ribonuclease H-like"/>
    <property type="match status" value="1"/>
</dbReference>
<evidence type="ECO:0000313" key="3">
    <source>
        <dbReference type="Proteomes" id="UP000257109"/>
    </source>
</evidence>
<protein>
    <recommendedName>
        <fullName evidence="1">Integrase catalytic domain-containing protein</fullName>
    </recommendedName>
</protein>
<feature type="domain" description="Integrase catalytic" evidence="1">
    <location>
        <begin position="1"/>
        <end position="199"/>
    </location>
</feature>
<dbReference type="GO" id="GO:0003676">
    <property type="term" value="F:nucleic acid binding"/>
    <property type="evidence" value="ECO:0007669"/>
    <property type="project" value="InterPro"/>
</dbReference>
<dbReference type="Gene3D" id="3.30.420.10">
    <property type="entry name" value="Ribonuclease H-like superfamily/Ribonuclease H"/>
    <property type="match status" value="1"/>
</dbReference>
<dbReference type="PROSITE" id="PS50994">
    <property type="entry name" value="INTEGRASE"/>
    <property type="match status" value="1"/>
</dbReference>
<feature type="non-terminal residue" evidence="2">
    <location>
        <position position="1"/>
    </location>
</feature>
<evidence type="ECO:0000313" key="2">
    <source>
        <dbReference type="EMBL" id="RDY11459.1"/>
    </source>
</evidence>
<dbReference type="InterPro" id="IPR012337">
    <property type="entry name" value="RNaseH-like_sf"/>
</dbReference>